<organism evidence="1 2">
    <name type="scientific">Halobacterium hubeiense</name>
    <dbReference type="NCBI Taxonomy" id="1407499"/>
    <lineage>
        <taxon>Archaea</taxon>
        <taxon>Methanobacteriati</taxon>
        <taxon>Methanobacteriota</taxon>
        <taxon>Stenosarchaea group</taxon>
        <taxon>Halobacteria</taxon>
        <taxon>Halobacteriales</taxon>
        <taxon>Halobacteriaceae</taxon>
        <taxon>Halobacterium</taxon>
    </lineage>
</organism>
<evidence type="ECO:0000313" key="1">
    <source>
        <dbReference type="EMBL" id="CQH63566.1"/>
    </source>
</evidence>
<proteinExistence type="predicted"/>
<reference evidence="2" key="1">
    <citation type="journal article" date="2016" name="Environ. Microbiol.">
        <title>The complete genome of a viable archaeum isolated from 123-million-year-old rock salt.</title>
        <authorList>
            <person name="Jaakkola S.T."/>
            <person name="Pfeiffer F."/>
            <person name="Ravantti J.J."/>
            <person name="Guo Q."/>
            <person name="Liu Y."/>
            <person name="Chen X."/>
            <person name="Ma H."/>
            <person name="Yang C."/>
            <person name="Oksanen H.M."/>
            <person name="Bamford D.H."/>
        </authorList>
    </citation>
    <scope>NUCLEOTIDE SEQUENCE</scope>
    <source>
        <strain evidence="2">JI20-1</strain>
        <plasmid evidence="2">Plasmid pSTJ001</plasmid>
    </source>
</reference>
<accession>A0A0U5AJI5</accession>
<dbReference type="EMBL" id="LN831303">
    <property type="protein sequence ID" value="CQH63566.1"/>
    <property type="molecule type" value="Genomic_DNA"/>
</dbReference>
<dbReference type="KEGG" id="hhb:Hhub_4121"/>
<dbReference type="Proteomes" id="UP000066737">
    <property type="component" value="Plasmid pSTJ001"/>
</dbReference>
<evidence type="ECO:0000313" key="2">
    <source>
        <dbReference type="Proteomes" id="UP000066737"/>
    </source>
</evidence>
<dbReference type="AlphaFoldDB" id="A0A0U5AJI5"/>
<name>A0A0U5AJI5_9EURY</name>
<gene>
    <name evidence="1" type="ORF">HHUB_4121</name>
</gene>
<geneLocation type="plasmid" evidence="2">
    <name>pSTJ001</name>
</geneLocation>
<sequence length="44" mass="4925">MFVEEYAVDLPAIPRLPHFELLGALVAGPLGERVTEFLLEVTRD</sequence>
<keyword evidence="2" id="KW-1185">Reference proteome</keyword>
<protein>
    <submittedName>
        <fullName evidence="1">Uncharacterized protein</fullName>
    </submittedName>
</protein>